<dbReference type="PROSITE" id="PS51192">
    <property type="entry name" value="HELICASE_ATP_BIND_1"/>
    <property type="match status" value="1"/>
</dbReference>
<evidence type="ECO:0000259" key="14">
    <source>
        <dbReference type="PROSITE" id="PS51192"/>
    </source>
</evidence>
<dbReference type="InterPro" id="IPR003711">
    <property type="entry name" value="CarD-like/TRCF_RID"/>
</dbReference>
<dbReference type="PROSITE" id="PS51194">
    <property type="entry name" value="HELICASE_CTER"/>
    <property type="match status" value="1"/>
</dbReference>
<dbReference type="InterPro" id="IPR004576">
    <property type="entry name" value="Mfd"/>
</dbReference>
<dbReference type="Gene3D" id="3.30.2060.10">
    <property type="entry name" value="Penicillin-binding protein 1b domain"/>
    <property type="match status" value="1"/>
</dbReference>
<dbReference type="SMART" id="SM00490">
    <property type="entry name" value="HELICc"/>
    <property type="match status" value="1"/>
</dbReference>
<dbReference type="SUPFAM" id="SSF143517">
    <property type="entry name" value="TRCF domain-like"/>
    <property type="match status" value="1"/>
</dbReference>
<dbReference type="FunFam" id="3.40.50.300:FF:000546">
    <property type="entry name" value="Transcription-repair-coupling factor"/>
    <property type="match status" value="1"/>
</dbReference>
<dbReference type="SMART" id="SM00487">
    <property type="entry name" value="DEXDc"/>
    <property type="match status" value="1"/>
</dbReference>
<dbReference type="Proteomes" id="UP000064893">
    <property type="component" value="Chromosome"/>
</dbReference>
<dbReference type="InterPro" id="IPR041471">
    <property type="entry name" value="UvrB_inter"/>
</dbReference>
<dbReference type="InterPro" id="IPR011545">
    <property type="entry name" value="DEAD/DEAH_box_helicase_dom"/>
</dbReference>
<dbReference type="PANTHER" id="PTHR47964:SF1">
    <property type="entry name" value="ATP-DEPENDENT DNA HELICASE HOMOLOG RECG, CHLOROPLASTIC"/>
    <property type="match status" value="1"/>
</dbReference>
<dbReference type="GO" id="GO:0005737">
    <property type="term" value="C:cytoplasm"/>
    <property type="evidence" value="ECO:0007669"/>
    <property type="project" value="UniProtKB-SubCell"/>
</dbReference>
<dbReference type="AlphaFoldDB" id="A0A0S2HZ51"/>
<evidence type="ECO:0000256" key="10">
    <source>
        <dbReference type="ARBA" id="ARBA00061104"/>
    </source>
</evidence>
<keyword evidence="4 13" id="KW-0227">DNA damage</keyword>
<name>A0A0S2HZ51_9BACT</name>
<dbReference type="GO" id="GO:0016787">
    <property type="term" value="F:hydrolase activity"/>
    <property type="evidence" value="ECO:0007669"/>
    <property type="project" value="UniProtKB-KW"/>
</dbReference>
<dbReference type="CDD" id="cd17991">
    <property type="entry name" value="DEXHc_TRCF"/>
    <property type="match status" value="1"/>
</dbReference>
<dbReference type="Gene3D" id="2.40.10.170">
    <property type="match status" value="1"/>
</dbReference>
<dbReference type="InterPro" id="IPR027417">
    <property type="entry name" value="P-loop_NTPase"/>
</dbReference>
<sequence length="1110" mass="126681">MNNQEFLTLFEKHPGLKKTLEALPKQKNIIWNNLKGSSLSLMSLLSAINLDKRLLLIVEDKEQAAQLQNELEAFYGDGNVYFMPSAFKRSIAHGQPDADSGLLRTEALNAFFNNKHAKTVMISYPEALAEKVFKPEDLVEHRLEVKAGDQLSTDFIQEVLQTYGFEFVDFVYQPGQYAMRGSIIDVFSYAADWPYRLDFFGDEVESIRTFDTETQLSKAENETVYIIPDLNDETLFQNRANLTELLGEETLIVVSNMKYTEERINATIDSAHKNAAVLQDDYNIDLDQALVQAEKADFKGSSFFTIDAKLGKNEGIHVIEFDTSAQPGFQKNFQLIAEHLKQNTIAGYKNVVFSTQQSQIDRLTHIFNEMESEVQFDPVIGRLHEGFIDHQLKIACYTDHQIFDRYQRFHLKQRFNKKDAISLKELTGLHPGDYVVHIDHGVGQFGGLEKIDINGKPQEAIKLIYKDNDVLYVNIHSLHRISKYKGKDNTPPRIHKLGSAAWAKLKSKTKSKVKDIARDLIKLYAARRQKKGYQFGEDTYLNEQLEASFIYEDTPDQLKATQNVKADMEADIPMDRLVCGDVGFGKTEVAIRAAFKAVCDSKQVAVLVPTTILAFQHFKTFSDRLKEFPVRVEYISRMRTAKDQRQILKDLANGEIDIIIGTHRLVGKDVQFRDLGLLINDEEQKFGVSTKEKIRAMKADVDTLTMTATPIPRTLQFSLMGARDLSIINTAPPNRYPITTEQHPFNEDVIREAIDYEISRNGQVFFIHNRVQNIADVEAMVKRVCPKASTVHAHGQMEGRKLEKTMLDFIDQKYDVLVATTIIESGLDIPNANTIIINDAQNYGLSDLHQLRGRVGRSNKKAFAYLLAPPLTTLTPEARRRLQAIEMFSELGSGFNIAMQDLDIRGAGNLLGAEQSGFIADVGLETYQQILDEAMHELKETEFSELFKHEQTQKPEETKDWSRDCQVDTDFEVRLPDTYIANVSERIKLYRELDEVKQETDIQDFEQRLNDRFGKIPGQVKDLFDVVRMRMLARKLGFEKIVIRNGKMLAWFISNKESSFYESGVFINILGSLQENPNLGRVEEKNDKLRLVFTDIKNVTTALEKLKKIM</sequence>
<evidence type="ECO:0000313" key="17">
    <source>
        <dbReference type="Proteomes" id="UP000064893"/>
    </source>
</evidence>
<dbReference type="GO" id="GO:0006355">
    <property type="term" value="P:regulation of DNA-templated transcription"/>
    <property type="evidence" value="ECO:0007669"/>
    <property type="project" value="UniProtKB-UniRule"/>
</dbReference>
<reference evidence="16 17" key="1">
    <citation type="submission" date="2015-11" db="EMBL/GenBank/DDBJ databases">
        <title>Description and complete genome sequence of a novel strain predominating in hypersaline microbial mats and representing a new family of the Bacteriodetes phylum.</title>
        <authorList>
            <person name="Spring S."/>
            <person name="Bunk B."/>
            <person name="Sproer C."/>
            <person name="Klenk H.-P."/>
        </authorList>
    </citation>
    <scope>NUCLEOTIDE SEQUENCE [LARGE SCALE GENOMIC DNA]</scope>
    <source>
        <strain evidence="16 17">L21-Spi-D4</strain>
    </source>
</reference>
<evidence type="ECO:0000259" key="15">
    <source>
        <dbReference type="PROSITE" id="PS51194"/>
    </source>
</evidence>
<evidence type="ECO:0000256" key="3">
    <source>
        <dbReference type="ARBA" id="ARBA00022741"/>
    </source>
</evidence>
<dbReference type="SUPFAM" id="SSF52540">
    <property type="entry name" value="P-loop containing nucleoside triphosphate hydrolases"/>
    <property type="match status" value="3"/>
</dbReference>
<dbReference type="STRING" id="1307839.L21SP5_01737"/>
<dbReference type="Pfam" id="PF00270">
    <property type="entry name" value="DEAD"/>
    <property type="match status" value="1"/>
</dbReference>
<dbReference type="PATRIC" id="fig|1307839.3.peg.1840"/>
<dbReference type="Gene3D" id="3.90.1150.50">
    <property type="entry name" value="Transcription-repair-coupling factor, D7 domain"/>
    <property type="match status" value="1"/>
</dbReference>
<evidence type="ECO:0000256" key="12">
    <source>
        <dbReference type="ARBA" id="ARBA00070128"/>
    </source>
</evidence>
<dbReference type="Pfam" id="PF17757">
    <property type="entry name" value="UvrB_inter"/>
    <property type="match status" value="1"/>
</dbReference>
<keyword evidence="7 13" id="KW-0067">ATP-binding</keyword>
<comment type="subcellular location">
    <subcellularLocation>
        <location evidence="1 13">Cytoplasm</location>
    </subcellularLocation>
</comment>
<proteinExistence type="inferred from homology"/>
<accession>A0A0S2HZ51</accession>
<evidence type="ECO:0000256" key="7">
    <source>
        <dbReference type="ARBA" id="ARBA00022840"/>
    </source>
</evidence>
<dbReference type="GO" id="GO:0000716">
    <property type="term" value="P:transcription-coupled nucleotide-excision repair, DNA damage recognition"/>
    <property type="evidence" value="ECO:0007669"/>
    <property type="project" value="UniProtKB-UniRule"/>
</dbReference>
<dbReference type="Pfam" id="PF00271">
    <property type="entry name" value="Helicase_C"/>
    <property type="match status" value="1"/>
</dbReference>
<dbReference type="InterPro" id="IPR047112">
    <property type="entry name" value="RecG/Mfd"/>
</dbReference>
<keyword evidence="3 13" id="KW-0547">Nucleotide-binding</keyword>
<evidence type="ECO:0000256" key="13">
    <source>
        <dbReference type="HAMAP-Rule" id="MF_00969"/>
    </source>
</evidence>
<dbReference type="EC" id="3.6.4.-" evidence="13"/>
<dbReference type="InterPro" id="IPR036101">
    <property type="entry name" value="CarD-like/TRCF_RID_sf"/>
</dbReference>
<gene>
    <name evidence="13 16" type="primary">mfd</name>
    <name evidence="16" type="ORF">L21SP5_01737</name>
</gene>
<comment type="function">
    <text evidence="13">Couples transcription and DNA repair by recognizing RNA polymerase (RNAP) stalled at DNA lesions. Mediates ATP-dependent release of RNAP and its truncated transcript from the DNA, and recruitment of nucleotide excision repair machinery to the damaged site.</text>
</comment>
<keyword evidence="8 13" id="KW-0238">DNA-binding</keyword>
<dbReference type="NCBIfam" id="TIGR00580">
    <property type="entry name" value="mfd"/>
    <property type="match status" value="1"/>
</dbReference>
<protein>
    <recommendedName>
        <fullName evidence="12 13">Transcription-repair-coupling factor</fullName>
        <shortName evidence="13">TRCF</shortName>
        <ecNumber evidence="13">3.6.4.-</ecNumber>
    </recommendedName>
</protein>
<comment type="similarity">
    <text evidence="11 13">In the C-terminal section; belongs to the helicase family. RecG subfamily.</text>
</comment>
<dbReference type="RefSeq" id="WP_057952844.1">
    <property type="nucleotide sequence ID" value="NZ_CP013118.1"/>
</dbReference>
<dbReference type="KEGG" id="blq:L21SP5_01737"/>
<keyword evidence="17" id="KW-1185">Reference proteome</keyword>
<dbReference type="InterPro" id="IPR005118">
    <property type="entry name" value="TRCF_C"/>
</dbReference>
<dbReference type="SMART" id="SM01058">
    <property type="entry name" value="CarD_TRCF"/>
    <property type="match status" value="1"/>
</dbReference>
<evidence type="ECO:0000256" key="1">
    <source>
        <dbReference type="ARBA" id="ARBA00004496"/>
    </source>
</evidence>
<evidence type="ECO:0000256" key="11">
    <source>
        <dbReference type="ARBA" id="ARBA00061399"/>
    </source>
</evidence>
<comment type="similarity">
    <text evidence="10 13">In the N-terminal section; belongs to the UvrB family.</text>
</comment>
<evidence type="ECO:0000313" key="16">
    <source>
        <dbReference type="EMBL" id="ALO15379.1"/>
    </source>
</evidence>
<dbReference type="InterPro" id="IPR037235">
    <property type="entry name" value="TRCF-like_C_D7"/>
</dbReference>
<feature type="domain" description="Helicase C-terminal" evidence="15">
    <location>
        <begin position="749"/>
        <end position="903"/>
    </location>
</feature>
<keyword evidence="6" id="KW-0347">Helicase</keyword>
<dbReference type="HAMAP" id="MF_00969">
    <property type="entry name" value="TRCF"/>
    <property type="match status" value="1"/>
</dbReference>
<evidence type="ECO:0000256" key="2">
    <source>
        <dbReference type="ARBA" id="ARBA00022490"/>
    </source>
</evidence>
<dbReference type="Pfam" id="PF03461">
    <property type="entry name" value="TRCF"/>
    <property type="match status" value="1"/>
</dbReference>
<keyword evidence="9 13" id="KW-0234">DNA repair</keyword>
<dbReference type="Gene3D" id="3.40.50.300">
    <property type="entry name" value="P-loop containing nucleotide triphosphate hydrolases"/>
    <property type="match status" value="2"/>
</dbReference>
<dbReference type="EMBL" id="CP013118">
    <property type="protein sequence ID" value="ALO15379.1"/>
    <property type="molecule type" value="Genomic_DNA"/>
</dbReference>
<dbReference type="GO" id="GO:0003684">
    <property type="term" value="F:damaged DNA binding"/>
    <property type="evidence" value="ECO:0007669"/>
    <property type="project" value="InterPro"/>
</dbReference>
<evidence type="ECO:0000256" key="4">
    <source>
        <dbReference type="ARBA" id="ARBA00022763"/>
    </source>
</evidence>
<dbReference type="GO" id="GO:0005524">
    <property type="term" value="F:ATP binding"/>
    <property type="evidence" value="ECO:0007669"/>
    <property type="project" value="UniProtKB-UniRule"/>
</dbReference>
<keyword evidence="2 13" id="KW-0963">Cytoplasm</keyword>
<organism evidence="16 17">
    <name type="scientific">Salinivirga cyanobacteriivorans</name>
    <dbReference type="NCBI Taxonomy" id="1307839"/>
    <lineage>
        <taxon>Bacteria</taxon>
        <taxon>Pseudomonadati</taxon>
        <taxon>Bacteroidota</taxon>
        <taxon>Bacteroidia</taxon>
        <taxon>Bacteroidales</taxon>
        <taxon>Salinivirgaceae</taxon>
        <taxon>Salinivirga</taxon>
    </lineage>
</organism>
<evidence type="ECO:0000256" key="9">
    <source>
        <dbReference type="ARBA" id="ARBA00023204"/>
    </source>
</evidence>
<evidence type="ECO:0000256" key="8">
    <source>
        <dbReference type="ARBA" id="ARBA00023125"/>
    </source>
</evidence>
<dbReference type="Gene3D" id="3.40.50.11180">
    <property type="match status" value="1"/>
</dbReference>
<evidence type="ECO:0000256" key="6">
    <source>
        <dbReference type="ARBA" id="ARBA00022806"/>
    </source>
</evidence>
<dbReference type="GO" id="GO:0003678">
    <property type="term" value="F:DNA helicase activity"/>
    <property type="evidence" value="ECO:0007669"/>
    <property type="project" value="TreeGrafter"/>
</dbReference>
<keyword evidence="5 13" id="KW-0378">Hydrolase</keyword>
<evidence type="ECO:0000256" key="5">
    <source>
        <dbReference type="ARBA" id="ARBA00022801"/>
    </source>
</evidence>
<dbReference type="InterPro" id="IPR014001">
    <property type="entry name" value="Helicase_ATP-bd"/>
</dbReference>
<dbReference type="Pfam" id="PF02559">
    <property type="entry name" value="CarD_TRCF_RID"/>
    <property type="match status" value="1"/>
</dbReference>
<dbReference type="SUPFAM" id="SSF141259">
    <property type="entry name" value="CarD-like"/>
    <property type="match status" value="1"/>
</dbReference>
<dbReference type="InterPro" id="IPR001650">
    <property type="entry name" value="Helicase_C-like"/>
</dbReference>
<dbReference type="SMART" id="SM00982">
    <property type="entry name" value="TRCF"/>
    <property type="match status" value="1"/>
</dbReference>
<dbReference type="PANTHER" id="PTHR47964">
    <property type="entry name" value="ATP-DEPENDENT DNA HELICASE HOMOLOG RECG, CHLOROPLASTIC"/>
    <property type="match status" value="1"/>
</dbReference>
<feature type="domain" description="Helicase ATP-binding" evidence="14">
    <location>
        <begin position="567"/>
        <end position="728"/>
    </location>
</feature>
<dbReference type="OrthoDB" id="9804325at2"/>